<keyword evidence="3" id="KW-1185">Reference proteome</keyword>
<dbReference type="Pfam" id="PF10294">
    <property type="entry name" value="Methyltransf_16"/>
    <property type="match status" value="1"/>
</dbReference>
<accession>A0A4Y7QIE6</accession>
<dbReference type="PANTHER" id="PTHR14614:SF104">
    <property type="entry name" value="N-METHYLTRANSFERASE, PUTATIVE (AFU_ORTHOLOGUE AFUA_1G17750)-RELATED"/>
    <property type="match status" value="1"/>
</dbReference>
<dbReference type="EMBL" id="ML170161">
    <property type="protein sequence ID" value="TDL26599.1"/>
    <property type="molecule type" value="Genomic_DNA"/>
</dbReference>
<reference evidence="2 3" key="1">
    <citation type="submission" date="2018-06" db="EMBL/GenBank/DDBJ databases">
        <title>A transcriptomic atlas of mushroom development highlights an independent origin of complex multicellularity.</title>
        <authorList>
            <consortium name="DOE Joint Genome Institute"/>
            <person name="Krizsan K."/>
            <person name="Almasi E."/>
            <person name="Merenyi Z."/>
            <person name="Sahu N."/>
            <person name="Viragh M."/>
            <person name="Koszo T."/>
            <person name="Mondo S."/>
            <person name="Kiss B."/>
            <person name="Balint B."/>
            <person name="Kues U."/>
            <person name="Barry K."/>
            <person name="Hegedus J.C."/>
            <person name="Henrissat B."/>
            <person name="Johnson J."/>
            <person name="Lipzen A."/>
            <person name="Ohm R."/>
            <person name="Nagy I."/>
            <person name="Pangilinan J."/>
            <person name="Yan J."/>
            <person name="Xiong Y."/>
            <person name="Grigoriev I.V."/>
            <person name="Hibbett D.S."/>
            <person name="Nagy L.G."/>
        </authorList>
    </citation>
    <scope>NUCLEOTIDE SEQUENCE [LARGE SCALE GENOMIC DNA]</scope>
    <source>
        <strain evidence="2 3">SZMC22713</strain>
    </source>
</reference>
<dbReference type="Gene3D" id="3.40.50.150">
    <property type="entry name" value="Vaccinia Virus protein VP39"/>
    <property type="match status" value="1"/>
</dbReference>
<dbReference type="GO" id="GO:0005737">
    <property type="term" value="C:cytoplasm"/>
    <property type="evidence" value="ECO:0007669"/>
    <property type="project" value="TreeGrafter"/>
</dbReference>
<organism evidence="2 3">
    <name type="scientific">Rickenella mellea</name>
    <dbReference type="NCBI Taxonomy" id="50990"/>
    <lineage>
        <taxon>Eukaryota</taxon>
        <taxon>Fungi</taxon>
        <taxon>Dikarya</taxon>
        <taxon>Basidiomycota</taxon>
        <taxon>Agaricomycotina</taxon>
        <taxon>Agaricomycetes</taxon>
        <taxon>Hymenochaetales</taxon>
        <taxon>Rickenellaceae</taxon>
        <taxon>Rickenella</taxon>
    </lineage>
</organism>
<evidence type="ECO:0000256" key="1">
    <source>
        <dbReference type="SAM" id="MobiDB-lite"/>
    </source>
</evidence>
<dbReference type="OrthoDB" id="407325at2759"/>
<dbReference type="InterPro" id="IPR029063">
    <property type="entry name" value="SAM-dependent_MTases_sf"/>
</dbReference>
<feature type="region of interest" description="Disordered" evidence="1">
    <location>
        <begin position="342"/>
        <end position="369"/>
    </location>
</feature>
<proteinExistence type="predicted"/>
<dbReference type="CDD" id="cd02440">
    <property type="entry name" value="AdoMet_MTases"/>
    <property type="match status" value="1"/>
</dbReference>
<sequence length="369" mass="40319">MTDAEASLDPEDILSSSLQTLYSYTPLTHSSAGSLFSYTSPSGIKIRVDTPDTDAKNWSLHASSIWNASVFLADRVEGIGVPSLIAQGMSSAENVYGKDRFDILELGAGAGLPSILLAKYLSQFGKSTRGMDISGKWSVVVSDYHDERLISTLRDNVKRNDLEAFCAVIPYDWGSDPSALPSHTSSARGPNMARGFDLIIAADTLWNVTFHAPFVRSLALLLRKSPSARVHLIAGLHTGRYTLQAFFDMIGAEGVGMEVESVVECEVGGDGVNKREWKVDREDEGGEMERRGRRRRILYAPGNVDSSVTPRTEKCQECALVVMLTSPTTLGEVHVSHAERRDDRVDAHGGKFAHTAERDDKNLERSSIG</sequence>
<dbReference type="InterPro" id="IPR019410">
    <property type="entry name" value="Methyltransf_16"/>
</dbReference>
<evidence type="ECO:0000313" key="2">
    <source>
        <dbReference type="EMBL" id="TDL26599.1"/>
    </source>
</evidence>
<name>A0A4Y7QIE6_9AGAM</name>
<protein>
    <submittedName>
        <fullName evidence="2">Uncharacterized protein</fullName>
    </submittedName>
</protein>
<dbReference type="Proteomes" id="UP000294933">
    <property type="component" value="Unassembled WGS sequence"/>
</dbReference>
<dbReference type="STRING" id="50990.A0A4Y7QIE6"/>
<gene>
    <name evidence="2" type="ORF">BD410DRAFT_836464</name>
</gene>
<evidence type="ECO:0000313" key="3">
    <source>
        <dbReference type="Proteomes" id="UP000294933"/>
    </source>
</evidence>
<dbReference type="AlphaFoldDB" id="A0A4Y7QIE6"/>
<dbReference type="GO" id="GO:0008757">
    <property type="term" value="F:S-adenosylmethionine-dependent methyltransferase activity"/>
    <property type="evidence" value="ECO:0007669"/>
    <property type="project" value="UniProtKB-ARBA"/>
</dbReference>
<dbReference type="PANTHER" id="PTHR14614">
    <property type="entry name" value="HEPATOCELLULAR CARCINOMA-ASSOCIATED ANTIGEN"/>
    <property type="match status" value="1"/>
</dbReference>
<dbReference type="VEuPathDB" id="FungiDB:BD410DRAFT_836464"/>
<dbReference type="SUPFAM" id="SSF53335">
    <property type="entry name" value="S-adenosyl-L-methionine-dependent methyltransferases"/>
    <property type="match status" value="1"/>
</dbReference>